<dbReference type="SUPFAM" id="SSF51556">
    <property type="entry name" value="Metallo-dependent hydrolases"/>
    <property type="match status" value="1"/>
</dbReference>
<evidence type="ECO:0000256" key="5">
    <source>
        <dbReference type="PIRNR" id="PIRNR016557"/>
    </source>
</evidence>
<evidence type="ECO:0000256" key="2">
    <source>
        <dbReference type="ARBA" id="ARBA00022801"/>
    </source>
</evidence>
<dbReference type="Pfam" id="PF19567">
    <property type="entry name" value="CpsB_CapC"/>
    <property type="match status" value="1"/>
</dbReference>
<keyword evidence="2 5" id="KW-0378">Hydrolase</keyword>
<comment type="caution">
    <text evidence="6">The sequence shown here is derived from an EMBL/GenBank/DDBJ whole genome shotgun (WGS) entry which is preliminary data.</text>
</comment>
<dbReference type="PANTHER" id="PTHR39181:SF1">
    <property type="entry name" value="TYROSINE-PROTEIN PHOSPHATASE YWQE"/>
    <property type="match status" value="1"/>
</dbReference>
<dbReference type="PANTHER" id="PTHR39181">
    <property type="entry name" value="TYROSINE-PROTEIN PHOSPHATASE YWQE"/>
    <property type="match status" value="1"/>
</dbReference>
<comment type="similarity">
    <text evidence="1 5">Belongs to the metallo-dependent hydrolases superfamily. CpsB/CapC family.</text>
</comment>
<sequence>MIDIHCHLIPGVDDGPENEEMVLSMGREAMKEGITHIVATPHHRNRAWDNPKASVVKNVELINQLFAIENINVIVLPGQEPRIFGEMALPESEEELVTVNETGSYILVEFPTQNVPRYAEQLFFDLQVKGITPIIVHPERNQEIFDHPDMLYNLVKNGALSQITAASLIGKNGKKVKKLTMQMVEHGLTHVLASDSHNTTNRPFYMREAFHELEQNFGRDMVYLFQENAELIIDGKMVNREEPNRIREKKFLGIF</sequence>
<dbReference type="InterPro" id="IPR032466">
    <property type="entry name" value="Metal_Hydrolase"/>
</dbReference>
<evidence type="ECO:0000256" key="4">
    <source>
        <dbReference type="ARBA" id="ARBA00051722"/>
    </source>
</evidence>
<keyword evidence="7" id="KW-1185">Reference proteome</keyword>
<dbReference type="PIRSF" id="PIRSF016557">
    <property type="entry name" value="Caps_synth_CpsB"/>
    <property type="match status" value="1"/>
</dbReference>
<name>A0ABW5PLB9_9BACI</name>
<dbReference type="Proteomes" id="UP001597458">
    <property type="component" value="Unassembled WGS sequence"/>
</dbReference>
<dbReference type="EMBL" id="JBHUMR010000007">
    <property type="protein sequence ID" value="MFD2616170.1"/>
    <property type="molecule type" value="Genomic_DNA"/>
</dbReference>
<evidence type="ECO:0000256" key="3">
    <source>
        <dbReference type="ARBA" id="ARBA00022912"/>
    </source>
</evidence>
<dbReference type="RefSeq" id="WP_141189615.1">
    <property type="nucleotide sequence ID" value="NZ_JBHUMR010000007.1"/>
</dbReference>
<evidence type="ECO:0000313" key="7">
    <source>
        <dbReference type="Proteomes" id="UP001597458"/>
    </source>
</evidence>
<protein>
    <recommendedName>
        <fullName evidence="5">Tyrosine-protein phosphatase</fullName>
        <ecNumber evidence="5">3.1.3.48</ecNumber>
    </recommendedName>
</protein>
<accession>A0ABW5PLB9</accession>
<comment type="catalytic activity">
    <reaction evidence="4 5">
        <text>O-phospho-L-tyrosyl-[protein] + H2O = L-tyrosyl-[protein] + phosphate</text>
        <dbReference type="Rhea" id="RHEA:10684"/>
        <dbReference type="Rhea" id="RHEA-COMP:10136"/>
        <dbReference type="Rhea" id="RHEA-COMP:20101"/>
        <dbReference type="ChEBI" id="CHEBI:15377"/>
        <dbReference type="ChEBI" id="CHEBI:43474"/>
        <dbReference type="ChEBI" id="CHEBI:46858"/>
        <dbReference type="ChEBI" id="CHEBI:61978"/>
        <dbReference type="EC" id="3.1.3.48"/>
    </reaction>
</comment>
<keyword evidence="3 5" id="KW-0904">Protein phosphatase</keyword>
<reference evidence="7" key="1">
    <citation type="journal article" date="2019" name="Int. J. Syst. Evol. Microbiol.">
        <title>The Global Catalogue of Microorganisms (GCM) 10K type strain sequencing project: providing services to taxonomists for standard genome sequencing and annotation.</title>
        <authorList>
            <consortium name="The Broad Institute Genomics Platform"/>
            <consortium name="The Broad Institute Genome Sequencing Center for Infectious Disease"/>
            <person name="Wu L."/>
            <person name="Ma J."/>
        </authorList>
    </citation>
    <scope>NUCLEOTIDE SEQUENCE [LARGE SCALE GENOMIC DNA]</scope>
    <source>
        <strain evidence="7">TISTR 2241</strain>
    </source>
</reference>
<dbReference type="InterPro" id="IPR016667">
    <property type="entry name" value="Caps_polysacc_synth_CpsB/CapC"/>
</dbReference>
<dbReference type="EC" id="3.1.3.48" evidence="5"/>
<proteinExistence type="inferred from homology"/>
<evidence type="ECO:0000256" key="1">
    <source>
        <dbReference type="ARBA" id="ARBA00005750"/>
    </source>
</evidence>
<dbReference type="Gene3D" id="3.20.20.140">
    <property type="entry name" value="Metal-dependent hydrolases"/>
    <property type="match status" value="1"/>
</dbReference>
<gene>
    <name evidence="6" type="ORF">ACFSTF_02445</name>
</gene>
<organism evidence="6 7">
    <name type="scientific">Terrilactibacillus laevilacticus</name>
    <dbReference type="NCBI Taxonomy" id="1380157"/>
    <lineage>
        <taxon>Bacteria</taxon>
        <taxon>Bacillati</taxon>
        <taxon>Bacillota</taxon>
        <taxon>Bacilli</taxon>
        <taxon>Bacillales</taxon>
        <taxon>Bacillaceae</taxon>
        <taxon>Terrilactibacillus</taxon>
    </lineage>
</organism>
<evidence type="ECO:0000313" key="6">
    <source>
        <dbReference type="EMBL" id="MFD2616170.1"/>
    </source>
</evidence>